<dbReference type="InterPro" id="IPR039218">
    <property type="entry name" value="REM_fam"/>
</dbReference>
<dbReference type="RefSeq" id="XP_027075124.1">
    <property type="nucleotide sequence ID" value="XM_027219323.1"/>
</dbReference>
<evidence type="ECO:0000256" key="2">
    <source>
        <dbReference type="ARBA" id="ARBA00022737"/>
    </source>
</evidence>
<comment type="subcellular location">
    <subcellularLocation>
        <location evidence="1">Nucleus</location>
    </subcellularLocation>
</comment>
<dbReference type="SUPFAM" id="SSF101936">
    <property type="entry name" value="DNA-binding pseudobarrel domain"/>
    <property type="match status" value="4"/>
</dbReference>
<protein>
    <submittedName>
        <fullName evidence="9 10">B3 domain-containing protein REM14-like isoform X1</fullName>
    </submittedName>
</protein>
<keyword evidence="2" id="KW-0677">Repeat</keyword>
<evidence type="ECO:0000256" key="3">
    <source>
        <dbReference type="ARBA" id="ARBA00023015"/>
    </source>
</evidence>
<reference evidence="8" key="1">
    <citation type="journal article" date="2025" name="Foods">
        <title>Unveiling the Microbial Signatures of Arabica Coffee Cherries: Insights into Ripeness Specific Diversity, Functional Traits, and Implications for Quality and Safety.</title>
        <authorList>
            <consortium name="RefSeq"/>
            <person name="Tenea G.N."/>
            <person name="Cifuentes V."/>
            <person name="Reyes P."/>
            <person name="Cevallos-Vallejos M."/>
        </authorList>
    </citation>
    <scope>NUCLEOTIDE SEQUENCE [LARGE SCALE GENOMIC DNA]</scope>
</reference>
<keyword evidence="4" id="KW-0238">DNA-binding</keyword>
<evidence type="ECO:0000256" key="4">
    <source>
        <dbReference type="ARBA" id="ARBA00023125"/>
    </source>
</evidence>
<gene>
    <name evidence="9 10 11" type="primary">LOC113699179</name>
</gene>
<dbReference type="GO" id="GO:0005634">
    <property type="term" value="C:nucleus"/>
    <property type="evidence" value="ECO:0007669"/>
    <property type="project" value="UniProtKB-SubCell"/>
</dbReference>
<keyword evidence="6" id="KW-0539">Nucleus</keyword>
<evidence type="ECO:0000313" key="11">
    <source>
        <dbReference type="RefSeq" id="XP_027075126.1"/>
    </source>
</evidence>
<dbReference type="Pfam" id="PF02362">
    <property type="entry name" value="B3"/>
    <property type="match status" value="4"/>
</dbReference>
<evidence type="ECO:0000313" key="10">
    <source>
        <dbReference type="RefSeq" id="XP_027075125.1"/>
    </source>
</evidence>
<dbReference type="InterPro" id="IPR015300">
    <property type="entry name" value="DNA-bd_pseudobarrel_sf"/>
</dbReference>
<accession>A0A6P6T9Q8</accession>
<name>A0A6P6T9Q8_COFAR</name>
<dbReference type="AlphaFoldDB" id="A0A6P6T9Q8"/>
<dbReference type="SMART" id="SM01019">
    <property type="entry name" value="B3"/>
    <property type="match status" value="4"/>
</dbReference>
<evidence type="ECO:0000256" key="1">
    <source>
        <dbReference type="ARBA" id="ARBA00004123"/>
    </source>
</evidence>
<feature type="domain" description="TF-B3" evidence="7">
    <location>
        <begin position="155"/>
        <end position="249"/>
    </location>
</feature>
<dbReference type="Proteomes" id="UP001652660">
    <property type="component" value="Chromosome 7c"/>
</dbReference>
<evidence type="ECO:0000313" key="9">
    <source>
        <dbReference type="RefSeq" id="XP_027075124.1"/>
    </source>
</evidence>
<dbReference type="PROSITE" id="PS50863">
    <property type="entry name" value="B3"/>
    <property type="match status" value="4"/>
</dbReference>
<reference evidence="9 10" key="2">
    <citation type="submission" date="2025-04" db="UniProtKB">
        <authorList>
            <consortium name="RefSeq"/>
        </authorList>
    </citation>
    <scope>IDENTIFICATION</scope>
    <source>
        <tissue evidence="9 10">Leaves</tissue>
    </source>
</reference>
<dbReference type="PANTHER" id="PTHR31674:SF62">
    <property type="entry name" value="B3 DOMAIN-CONTAINING PROTEIN REM14-RELATED"/>
    <property type="match status" value="1"/>
</dbReference>
<evidence type="ECO:0000259" key="7">
    <source>
        <dbReference type="PROSITE" id="PS50863"/>
    </source>
</evidence>
<dbReference type="GeneID" id="113699179"/>
<feature type="domain" description="TF-B3" evidence="7">
    <location>
        <begin position="300"/>
        <end position="394"/>
    </location>
</feature>
<feature type="domain" description="TF-B3" evidence="7">
    <location>
        <begin position="412"/>
        <end position="506"/>
    </location>
</feature>
<dbReference type="GO" id="GO:0003677">
    <property type="term" value="F:DNA binding"/>
    <property type="evidence" value="ECO:0007669"/>
    <property type="project" value="UniProtKB-KW"/>
</dbReference>
<keyword evidence="8" id="KW-1185">Reference proteome</keyword>
<dbReference type="PANTHER" id="PTHR31674">
    <property type="entry name" value="B3 DOMAIN-CONTAINING PROTEIN REM-LIKE 3-RELATED"/>
    <property type="match status" value="1"/>
</dbReference>
<keyword evidence="3" id="KW-0805">Transcription regulation</keyword>
<proteinExistence type="predicted"/>
<keyword evidence="5" id="KW-0804">Transcription</keyword>
<sequence>MSMRTRIQPEKPHFFKPILPGFIDGVKIPASFLNYLGGKISENQAVLRRGGVKEWRVEISDQWLREGWRAFAVENNLQVGDFVVFEHEGNMVFEVLVFDPSHCERKYASIDDEKKCSQKFKAAATEEIPRSKKVKLELSDDQEEPDSTDQICRPYFIFTVKPINLLYHRLNIPRDFAMENGLFGRECNIKLRDQSQRSWSLKIKSSSDCASIQCGWKSFAKAQGLKEGDEFVLELTENGEAPAFNFYGKDKASTRKSGKEVSWRDEEPVNPHFTSTIEPHCIRRCVLVSHFVSCHNPFLWHAIHYSCNIPGNPMQYLPMKFARSNDLSNRSCKLILKDPKKRSWHAELNSRGSRVCISFGLDEFFTANDLKEGDTCSFELVENGETPVINFLTHLTKDDQPPPQPATDNHSYFVSTIKPYNIKRCVLHLPVKFAKPNGLTKLKGEMIVKDDRQRLWKIKLKDRGDRVVLSSGWSKLSRANGLKVGDRYKFEIIKKGKRPVVNFHCEFLKSEEDSPTLTPD</sequence>
<feature type="domain" description="TF-B3" evidence="7">
    <location>
        <begin position="11"/>
        <end position="101"/>
    </location>
</feature>
<evidence type="ECO:0000256" key="6">
    <source>
        <dbReference type="ARBA" id="ARBA00023242"/>
    </source>
</evidence>
<dbReference type="RefSeq" id="XP_027075126.1">
    <property type="nucleotide sequence ID" value="XM_027219325.1"/>
</dbReference>
<evidence type="ECO:0000256" key="5">
    <source>
        <dbReference type="ARBA" id="ARBA00023163"/>
    </source>
</evidence>
<dbReference type="OrthoDB" id="1109907at2759"/>
<dbReference type="Gene3D" id="2.40.330.10">
    <property type="entry name" value="DNA-binding pseudobarrel domain"/>
    <property type="match status" value="4"/>
</dbReference>
<dbReference type="InterPro" id="IPR003340">
    <property type="entry name" value="B3_DNA-bd"/>
</dbReference>
<dbReference type="CDD" id="cd10017">
    <property type="entry name" value="B3_DNA"/>
    <property type="match status" value="4"/>
</dbReference>
<organism evidence="8 9">
    <name type="scientific">Coffea arabica</name>
    <name type="common">Arabian coffee</name>
    <dbReference type="NCBI Taxonomy" id="13443"/>
    <lineage>
        <taxon>Eukaryota</taxon>
        <taxon>Viridiplantae</taxon>
        <taxon>Streptophyta</taxon>
        <taxon>Embryophyta</taxon>
        <taxon>Tracheophyta</taxon>
        <taxon>Spermatophyta</taxon>
        <taxon>Magnoliopsida</taxon>
        <taxon>eudicotyledons</taxon>
        <taxon>Gunneridae</taxon>
        <taxon>Pentapetalae</taxon>
        <taxon>asterids</taxon>
        <taxon>lamiids</taxon>
        <taxon>Gentianales</taxon>
        <taxon>Rubiaceae</taxon>
        <taxon>Ixoroideae</taxon>
        <taxon>Gardenieae complex</taxon>
        <taxon>Bertiereae - Coffeeae clade</taxon>
        <taxon>Coffeeae</taxon>
        <taxon>Coffea</taxon>
    </lineage>
</organism>
<dbReference type="RefSeq" id="XP_027075125.1">
    <property type="nucleotide sequence ID" value="XM_027219324.1"/>
</dbReference>
<evidence type="ECO:0000313" key="8">
    <source>
        <dbReference type="Proteomes" id="UP001652660"/>
    </source>
</evidence>